<dbReference type="RefSeq" id="WP_163660043.1">
    <property type="nucleotide sequence ID" value="NZ_AP022565.1"/>
</dbReference>
<keyword evidence="4" id="KW-1185">Reference proteome</keyword>
<accession>A0A6N4UMX3</accession>
<keyword evidence="2" id="KW-1133">Transmembrane helix</keyword>
<name>A0A6N4UMX3_9MYCO</name>
<organism evidence="3 4">
    <name type="scientific">Mycolicibacterium alvei</name>
    <dbReference type="NCBI Taxonomy" id="67081"/>
    <lineage>
        <taxon>Bacteria</taxon>
        <taxon>Bacillati</taxon>
        <taxon>Actinomycetota</taxon>
        <taxon>Actinomycetes</taxon>
        <taxon>Mycobacteriales</taxon>
        <taxon>Mycobacteriaceae</taxon>
        <taxon>Mycolicibacterium</taxon>
    </lineage>
</organism>
<feature type="region of interest" description="Disordered" evidence="1">
    <location>
        <begin position="1"/>
        <end position="20"/>
    </location>
</feature>
<evidence type="ECO:0000256" key="1">
    <source>
        <dbReference type="SAM" id="MobiDB-lite"/>
    </source>
</evidence>
<protein>
    <submittedName>
        <fullName evidence="3">Membrane protein</fullName>
    </submittedName>
</protein>
<feature type="transmembrane region" description="Helical" evidence="2">
    <location>
        <begin position="53"/>
        <end position="73"/>
    </location>
</feature>
<feature type="transmembrane region" description="Helical" evidence="2">
    <location>
        <begin position="27"/>
        <end position="46"/>
    </location>
</feature>
<dbReference type="KEGG" id="malv:MALV_00160"/>
<evidence type="ECO:0000313" key="3">
    <source>
        <dbReference type="EMBL" id="BBX24891.1"/>
    </source>
</evidence>
<feature type="compositionally biased region" description="Polar residues" evidence="1">
    <location>
        <begin position="1"/>
        <end position="12"/>
    </location>
</feature>
<reference evidence="3 4" key="1">
    <citation type="journal article" date="2019" name="Emerg. Microbes Infect.">
        <title>Comprehensive subspecies identification of 175 nontuberculous mycobacteria species based on 7547 genomic profiles.</title>
        <authorList>
            <person name="Matsumoto Y."/>
            <person name="Kinjo T."/>
            <person name="Motooka D."/>
            <person name="Nabeya D."/>
            <person name="Jung N."/>
            <person name="Uechi K."/>
            <person name="Horii T."/>
            <person name="Iida T."/>
            <person name="Fujita J."/>
            <person name="Nakamura S."/>
        </authorList>
    </citation>
    <scope>NUCLEOTIDE SEQUENCE [LARGE SCALE GENOMIC DNA]</scope>
    <source>
        <strain evidence="3 4">JCM 12272</strain>
    </source>
</reference>
<dbReference type="InterPro" id="IPR025327">
    <property type="entry name" value="DUF4233"/>
</dbReference>
<evidence type="ECO:0000256" key="2">
    <source>
        <dbReference type="SAM" id="Phobius"/>
    </source>
</evidence>
<dbReference type="AlphaFoldDB" id="A0A6N4UMX3"/>
<gene>
    <name evidence="3" type="ORF">MALV_00160</name>
</gene>
<dbReference type="Proteomes" id="UP000466906">
    <property type="component" value="Chromosome"/>
</dbReference>
<keyword evidence="2" id="KW-0812">Transmembrane</keyword>
<sequence length="139" mass="14655">MNDQTPSDQTPGDTPAPPDPWKSFRGVMAGTLILEAIVVLLALPVVGVSNAGLTWTSGGFVIGLAVVLILMSGLQGRPWAIWANLGIQLVVIAGALIHGAIGFIGVIFAVVWLLIVYLRGEVKRRQDRGLLPGQQPPGE</sequence>
<evidence type="ECO:0000313" key="4">
    <source>
        <dbReference type="Proteomes" id="UP000466906"/>
    </source>
</evidence>
<dbReference type="Pfam" id="PF14017">
    <property type="entry name" value="DUF4233"/>
    <property type="match status" value="1"/>
</dbReference>
<dbReference type="EMBL" id="AP022565">
    <property type="protein sequence ID" value="BBX24891.1"/>
    <property type="molecule type" value="Genomic_DNA"/>
</dbReference>
<keyword evidence="2" id="KW-0472">Membrane</keyword>
<feature type="transmembrane region" description="Helical" evidence="2">
    <location>
        <begin position="85"/>
        <end position="118"/>
    </location>
</feature>
<proteinExistence type="predicted"/>